<dbReference type="Proteomes" id="UP000825935">
    <property type="component" value="Chromosome 7"/>
</dbReference>
<dbReference type="InterPro" id="IPR008936">
    <property type="entry name" value="Rho_GTPase_activation_prot"/>
</dbReference>
<dbReference type="GO" id="GO:0007165">
    <property type="term" value="P:signal transduction"/>
    <property type="evidence" value="ECO:0007669"/>
    <property type="project" value="InterPro"/>
</dbReference>
<dbReference type="PANTHER" id="PTHR23177:SF35">
    <property type="entry name" value="RHO GTPASE-ACTIVATING PROTEIN GACA"/>
    <property type="match status" value="1"/>
</dbReference>
<feature type="compositionally biased region" description="Basic and acidic residues" evidence="2">
    <location>
        <begin position="372"/>
        <end position="386"/>
    </location>
</feature>
<accession>A0A8T2UCM2</accession>
<evidence type="ECO:0000259" key="4">
    <source>
        <dbReference type="PROSITE" id="PS50238"/>
    </source>
</evidence>
<dbReference type="OrthoDB" id="185175at2759"/>
<dbReference type="EMBL" id="CM035412">
    <property type="protein sequence ID" value="KAH7433707.1"/>
    <property type="molecule type" value="Genomic_DNA"/>
</dbReference>
<dbReference type="EMBL" id="CM035412">
    <property type="protein sequence ID" value="KAH7433710.1"/>
    <property type="molecule type" value="Genomic_DNA"/>
</dbReference>
<dbReference type="CDD" id="cd00159">
    <property type="entry name" value="RhoGAP"/>
    <property type="match status" value="1"/>
</dbReference>
<dbReference type="Pfam" id="PF00620">
    <property type="entry name" value="RhoGAP"/>
    <property type="match status" value="1"/>
</dbReference>
<dbReference type="PROSITE" id="PS50108">
    <property type="entry name" value="CRIB"/>
    <property type="match status" value="1"/>
</dbReference>
<keyword evidence="6" id="KW-1185">Reference proteome</keyword>
<dbReference type="Pfam" id="PF00786">
    <property type="entry name" value="PBD"/>
    <property type="match status" value="1"/>
</dbReference>
<dbReference type="SMART" id="SM00324">
    <property type="entry name" value="RhoGAP"/>
    <property type="match status" value="1"/>
</dbReference>
<reference evidence="5" key="1">
    <citation type="submission" date="2021-08" db="EMBL/GenBank/DDBJ databases">
        <title>WGS assembly of Ceratopteris richardii.</title>
        <authorList>
            <person name="Marchant D.B."/>
            <person name="Chen G."/>
            <person name="Jenkins J."/>
            <person name="Shu S."/>
            <person name="Leebens-Mack J."/>
            <person name="Grimwood J."/>
            <person name="Schmutz J."/>
            <person name="Soltis P."/>
            <person name="Soltis D."/>
            <person name="Chen Z.-H."/>
        </authorList>
    </citation>
    <scope>NUCLEOTIDE SEQUENCE</scope>
    <source>
        <strain evidence="5">Whitten #5841</strain>
        <tissue evidence="5">Leaf</tissue>
    </source>
</reference>
<evidence type="ECO:0000256" key="1">
    <source>
        <dbReference type="ARBA" id="ARBA00022468"/>
    </source>
</evidence>
<dbReference type="EMBL" id="CM035412">
    <property type="protein sequence ID" value="KAH7433708.1"/>
    <property type="molecule type" value="Genomic_DNA"/>
</dbReference>
<dbReference type="InterPro" id="IPR000198">
    <property type="entry name" value="RhoGAP_dom"/>
</dbReference>
<dbReference type="SUPFAM" id="SSF48350">
    <property type="entry name" value="GTPase activation domain, GAP"/>
    <property type="match status" value="1"/>
</dbReference>
<protein>
    <submittedName>
        <fullName evidence="5">Uncharacterized protein</fullName>
    </submittedName>
</protein>
<dbReference type="SMART" id="SM00285">
    <property type="entry name" value="PBD"/>
    <property type="match status" value="1"/>
</dbReference>
<dbReference type="InterPro" id="IPR036936">
    <property type="entry name" value="CRIB_dom_sf"/>
</dbReference>
<feature type="domain" description="CRIB" evidence="3">
    <location>
        <begin position="143"/>
        <end position="156"/>
    </location>
</feature>
<evidence type="ECO:0000313" key="6">
    <source>
        <dbReference type="Proteomes" id="UP000825935"/>
    </source>
</evidence>
<feature type="region of interest" description="Disordered" evidence="2">
    <location>
        <begin position="372"/>
        <end position="392"/>
    </location>
</feature>
<dbReference type="GO" id="GO:0005096">
    <property type="term" value="F:GTPase activator activity"/>
    <property type="evidence" value="ECO:0007669"/>
    <property type="project" value="UniProtKB-KW"/>
</dbReference>
<dbReference type="PROSITE" id="PS50238">
    <property type="entry name" value="RHOGAP"/>
    <property type="match status" value="1"/>
</dbReference>
<dbReference type="FunFam" id="1.10.555.10:FF:000046">
    <property type="entry name" value="Rho GTPase-activating protein 5"/>
    <property type="match status" value="1"/>
</dbReference>
<evidence type="ECO:0000256" key="2">
    <source>
        <dbReference type="SAM" id="MobiDB-lite"/>
    </source>
</evidence>
<dbReference type="Gene3D" id="1.10.555.10">
    <property type="entry name" value="Rho GTPase activation protein"/>
    <property type="match status" value="1"/>
</dbReference>
<dbReference type="InterPro" id="IPR000095">
    <property type="entry name" value="CRIB_dom"/>
</dbReference>
<feature type="domain" description="Rho-GAP" evidence="4">
    <location>
        <begin position="188"/>
        <end position="369"/>
    </location>
</feature>
<sequence>MTQVLSPRTYAYHHESDDEAEIEDSVNSLVLSAEEDITVNSESLEDLFECPLSPFTIGSSSPFVSPLSFASDTNSHQQAVRESSFRGRSSAQGGPFPRSINNALNAERAPLELPVIALLLAAFKRTSLTCTAGIAAEIGRMDIGWPTNVQHIAHVTFDRFNGFLGLPVEFELEVPRRVPSASASVFGVSAESMQCSYDQRGNSVPTILLLLQERLYDQGGLQAEGIFRINPGNGQEENLREQLNKGIVPYDIDVHCLAGLIKAWFRELPKGVLDSLTPEQVLECNTEEQCIKLVSLLPPTEAGLLSWAVNLMADVVQHEQFNKMNARNIAMVFAPNMTQMADPLTALMHAVQVMNLLKTLILRTVKDRDEASLHSRLESPRIRPDNESGNTKIDLYSESTTLGLETQNKYDADDGCFLKAFKESEDHEEFQSARGSEDMFSRYGATSEITEEGDTSFDSRGSLLNASSIVGGEDDDCHGLHVFTKSKSVRSEASTNGVLQPAKKETDLASSMDFLSFFNKAQCVPVRASNKHKSRAGKAVWRAGIFVSQRQA</sequence>
<evidence type="ECO:0000259" key="3">
    <source>
        <dbReference type="PROSITE" id="PS50108"/>
    </source>
</evidence>
<evidence type="ECO:0000313" key="5">
    <source>
        <dbReference type="EMBL" id="KAH7433707.1"/>
    </source>
</evidence>
<dbReference type="EMBL" id="CM035412">
    <property type="protein sequence ID" value="KAH7433709.1"/>
    <property type="molecule type" value="Genomic_DNA"/>
</dbReference>
<dbReference type="PANTHER" id="PTHR23177">
    <property type="entry name" value="MKIAA1688 PROTEIN"/>
    <property type="match status" value="1"/>
</dbReference>
<dbReference type="CDD" id="cd00132">
    <property type="entry name" value="CRIB"/>
    <property type="match status" value="1"/>
</dbReference>
<dbReference type="InterPro" id="IPR044785">
    <property type="entry name" value="RopGAP1-5"/>
</dbReference>
<keyword evidence="1" id="KW-0343">GTPase activation</keyword>
<comment type="caution">
    <text evidence="5">The sequence shown here is derived from an EMBL/GenBank/DDBJ whole genome shotgun (WGS) entry which is preliminary data.</text>
</comment>
<gene>
    <name evidence="5" type="ORF">KP509_07G082200</name>
</gene>
<organism evidence="5 6">
    <name type="scientific">Ceratopteris richardii</name>
    <name type="common">Triangle waterfern</name>
    <dbReference type="NCBI Taxonomy" id="49495"/>
    <lineage>
        <taxon>Eukaryota</taxon>
        <taxon>Viridiplantae</taxon>
        <taxon>Streptophyta</taxon>
        <taxon>Embryophyta</taxon>
        <taxon>Tracheophyta</taxon>
        <taxon>Polypodiopsida</taxon>
        <taxon>Polypodiidae</taxon>
        <taxon>Polypodiales</taxon>
        <taxon>Pteridineae</taxon>
        <taxon>Pteridaceae</taxon>
        <taxon>Parkerioideae</taxon>
        <taxon>Ceratopteris</taxon>
    </lineage>
</organism>
<name>A0A8T2UCM2_CERRI</name>
<dbReference type="AlphaFoldDB" id="A0A8T2UCM2"/>
<proteinExistence type="predicted"/>
<dbReference type="Gene3D" id="3.90.810.10">
    <property type="entry name" value="CRIB domain"/>
    <property type="match status" value="1"/>
</dbReference>